<comment type="cofactor">
    <cofactor evidence="4">
        <name>Mg(2+)</name>
        <dbReference type="ChEBI" id="CHEBI:18420"/>
    </cofactor>
    <text evidence="4">Binds 2 magnesium ions per subunit.</text>
</comment>
<keyword evidence="4" id="KW-0234">DNA repair</keyword>
<dbReference type="Gene3D" id="3.30.1490.100">
    <property type="entry name" value="DNA polymerase, Y-family, little finger domain"/>
    <property type="match status" value="1"/>
</dbReference>
<keyword evidence="4" id="KW-0515">Mutator protein</keyword>
<dbReference type="EMBL" id="CP062008">
    <property type="protein sequence ID" value="QPG67426.1"/>
    <property type="molecule type" value="Genomic_DNA"/>
</dbReference>
<sequence length="371" mass="40079">MTWVLHVDLDQFLASVELRRHPELVGQPVIVGGSGDPTEPRKVVTCASYEAREFGVHAGMPLRSAARKCPDAVFLPSDAPAYDEASEQVMCLLRDLGHPVEVWGWDEAYVGAAVADPFALAEKIRAVIAAETGLSCSVGISDNKQRAKVATGFGKPAGVFALTAENWMTVMGDRPVDALWGVGPKTAKKLAELDITTVAELARTDAELLTSTFGPTTGLWILLLAKGGGDSNVTAEPWVPRSRSHVVTFPADLTDVAEMDAAVRDLARQTLDEIVEQGRIVTRVAVTLRTKTFFTRTKIRKLPVAGTDLETITRTAIDLLHDFELDRPVRLLGVRLELEMPQPKPVDSGPPQKPVDSAPPQKPVDSAPPKC</sequence>
<dbReference type="KEGG" id="mmuc:C1S78_017905"/>
<keyword evidence="4 8" id="KW-0548">Nucleotidyltransferase</keyword>
<name>A0A8H2PGT7_MYCMU</name>
<feature type="site" description="Substrate discrimination" evidence="4">
    <location>
        <position position="13"/>
    </location>
</feature>
<feature type="active site" evidence="4">
    <location>
        <position position="107"/>
    </location>
</feature>
<dbReference type="EC" id="2.7.7.7" evidence="4"/>
<dbReference type="EMBL" id="POTL01000001">
    <property type="protein sequence ID" value="TLH53971.1"/>
    <property type="molecule type" value="Genomic_DNA"/>
</dbReference>
<evidence type="ECO:0000313" key="9">
    <source>
        <dbReference type="Proteomes" id="UP000309231"/>
    </source>
</evidence>
<keyword evidence="4" id="KW-0963">Cytoplasm</keyword>
<accession>A0A8H2PGT7</accession>
<evidence type="ECO:0000256" key="2">
    <source>
        <dbReference type="ARBA" id="ARBA00025589"/>
    </source>
</evidence>
<dbReference type="InterPro" id="IPR024728">
    <property type="entry name" value="PolY_HhH_motif"/>
</dbReference>
<dbReference type="RefSeq" id="WP_053856035.1">
    <property type="nucleotide sequence ID" value="NZ_ANBS01000017.1"/>
</dbReference>
<dbReference type="InterPro" id="IPR050116">
    <property type="entry name" value="DNA_polymerase-Y"/>
</dbReference>
<organism evidence="8">
    <name type="scientific">Mycolicibacterium mucogenicum DSM 44124</name>
    <dbReference type="NCBI Taxonomy" id="1226753"/>
    <lineage>
        <taxon>Bacteria</taxon>
        <taxon>Bacillati</taxon>
        <taxon>Actinomycetota</taxon>
        <taxon>Actinomycetes</taxon>
        <taxon>Mycobacteriales</taxon>
        <taxon>Mycobacteriaceae</taxon>
        <taxon>Mycolicibacterium</taxon>
    </lineage>
</organism>
<comment type="function">
    <text evidence="2 4">Poorly processive, error-prone DNA polymerase involved in untargeted mutagenesis. Copies undamaged DNA at stalled replication forks, which arise in vivo from mismatched or misaligned primer ends. These misaligned primers can be extended by PolIV. Exhibits no 3'-5' exonuclease (proofreading) activity. May be involved in translesional synthesis, in conjunction with the beta clamp from PolIII.</text>
</comment>
<keyword evidence="9" id="KW-1185">Reference proteome</keyword>
<dbReference type="CDD" id="cd03586">
    <property type="entry name" value="PolY_Pol_IV_kappa"/>
    <property type="match status" value="1"/>
</dbReference>
<evidence type="ECO:0000259" key="6">
    <source>
        <dbReference type="PROSITE" id="PS50173"/>
    </source>
</evidence>
<feature type="binding site" evidence="4">
    <location>
        <position position="106"/>
    </location>
    <ligand>
        <name>Mg(2+)</name>
        <dbReference type="ChEBI" id="CHEBI:18420"/>
    </ligand>
</feature>
<dbReference type="SUPFAM" id="SSF56672">
    <property type="entry name" value="DNA/RNA polymerases"/>
    <property type="match status" value="1"/>
</dbReference>
<feature type="binding site" evidence="4">
    <location>
        <position position="8"/>
    </location>
    <ligand>
        <name>Mg(2+)</name>
        <dbReference type="ChEBI" id="CHEBI:18420"/>
    </ligand>
</feature>
<proteinExistence type="inferred from homology"/>
<dbReference type="GO" id="GO:0009432">
    <property type="term" value="P:SOS response"/>
    <property type="evidence" value="ECO:0007669"/>
    <property type="project" value="TreeGrafter"/>
</dbReference>
<feature type="domain" description="UmuC" evidence="6">
    <location>
        <begin position="4"/>
        <end position="183"/>
    </location>
</feature>
<dbReference type="InterPro" id="IPR043502">
    <property type="entry name" value="DNA/RNA_pol_sf"/>
</dbReference>
<dbReference type="GO" id="GO:0000287">
    <property type="term" value="F:magnesium ion binding"/>
    <property type="evidence" value="ECO:0007669"/>
    <property type="project" value="UniProtKB-UniRule"/>
</dbReference>
<dbReference type="InterPro" id="IPR036775">
    <property type="entry name" value="DNA_pol_Y-fam_lit_finger_sf"/>
</dbReference>
<dbReference type="PANTHER" id="PTHR11076">
    <property type="entry name" value="DNA REPAIR POLYMERASE UMUC / TRANSFERASE FAMILY MEMBER"/>
    <property type="match status" value="1"/>
</dbReference>
<evidence type="ECO:0000256" key="3">
    <source>
        <dbReference type="ARBA" id="ARBA00049244"/>
    </source>
</evidence>
<dbReference type="Pfam" id="PF11798">
    <property type="entry name" value="IMS_HHH"/>
    <property type="match status" value="1"/>
</dbReference>
<dbReference type="GO" id="GO:0042276">
    <property type="term" value="P:error-prone translesion synthesis"/>
    <property type="evidence" value="ECO:0007669"/>
    <property type="project" value="TreeGrafter"/>
</dbReference>
<evidence type="ECO:0000313" key="7">
    <source>
        <dbReference type="EMBL" id="QPG67426.1"/>
    </source>
</evidence>
<keyword evidence="4" id="KW-0460">Magnesium</keyword>
<dbReference type="NCBIfam" id="NF002883">
    <property type="entry name" value="PRK03352.1"/>
    <property type="match status" value="1"/>
</dbReference>
<dbReference type="PROSITE" id="PS50173">
    <property type="entry name" value="UMUC"/>
    <property type="match status" value="1"/>
</dbReference>
<dbReference type="InterPro" id="IPR001126">
    <property type="entry name" value="UmuC"/>
</dbReference>
<keyword evidence="4 8" id="KW-0808">Transferase</keyword>
<dbReference type="GO" id="GO:0005829">
    <property type="term" value="C:cytosol"/>
    <property type="evidence" value="ECO:0007669"/>
    <property type="project" value="TreeGrafter"/>
</dbReference>
<dbReference type="AlphaFoldDB" id="A0A8H2PGT7"/>
<dbReference type="Pfam" id="PF11799">
    <property type="entry name" value="IMS_C"/>
    <property type="match status" value="1"/>
</dbReference>
<dbReference type="InterPro" id="IPR017961">
    <property type="entry name" value="DNA_pol_Y-fam_little_finger"/>
</dbReference>
<keyword evidence="4" id="KW-0239">DNA-directed DNA polymerase</keyword>
<dbReference type="Gene3D" id="3.40.1170.60">
    <property type="match status" value="1"/>
</dbReference>
<dbReference type="InterPro" id="IPR022880">
    <property type="entry name" value="DNApol_IV"/>
</dbReference>
<dbReference type="GO" id="GO:0003887">
    <property type="term" value="F:DNA-directed DNA polymerase activity"/>
    <property type="evidence" value="ECO:0007669"/>
    <property type="project" value="UniProtKB-UniRule"/>
</dbReference>
<dbReference type="GO" id="GO:0006261">
    <property type="term" value="P:DNA-templated DNA replication"/>
    <property type="evidence" value="ECO:0007669"/>
    <property type="project" value="UniProtKB-UniRule"/>
</dbReference>
<keyword evidence="4" id="KW-0238">DNA-binding</keyword>
<comment type="similarity">
    <text evidence="1 4">Belongs to the DNA polymerase type-Y family.</text>
</comment>
<dbReference type="HAMAP" id="MF_01113">
    <property type="entry name" value="DNApol_IV"/>
    <property type="match status" value="1"/>
</dbReference>
<dbReference type="GO" id="GO:0003684">
    <property type="term" value="F:damaged DNA binding"/>
    <property type="evidence" value="ECO:0007669"/>
    <property type="project" value="InterPro"/>
</dbReference>
<evidence type="ECO:0000313" key="8">
    <source>
        <dbReference type="EMBL" id="TLH53971.1"/>
    </source>
</evidence>
<dbReference type="SUPFAM" id="SSF100879">
    <property type="entry name" value="Lesion bypass DNA polymerase (Y-family), little finger domain"/>
    <property type="match status" value="1"/>
</dbReference>
<gene>
    <name evidence="4" type="primary">dinB</name>
    <name evidence="7" type="ORF">C1S78_017905</name>
    <name evidence="8" type="ORF">C1S78_17855</name>
</gene>
<reference evidence="8" key="1">
    <citation type="submission" date="2018-01" db="EMBL/GenBank/DDBJ databases">
        <title>Comparative genomics of Mycobacterium mucogenicum and Mycobacterium neoaurum clade members emphasizing tRNA and non-coding RNA.</title>
        <authorList>
            <person name="Behra P.R.K."/>
            <person name="Pettersson B.M.F."/>
            <person name="Das S."/>
            <person name="Dasgupta S."/>
            <person name="Kirsebom L.A."/>
        </authorList>
    </citation>
    <scope>NUCLEOTIDE SEQUENCE</scope>
    <source>
        <strain evidence="8">DSM 44124</strain>
    </source>
</reference>
<dbReference type="GO" id="GO:0006281">
    <property type="term" value="P:DNA repair"/>
    <property type="evidence" value="ECO:0007669"/>
    <property type="project" value="UniProtKB-UniRule"/>
</dbReference>
<keyword evidence="4" id="KW-0227">DNA damage</keyword>
<comment type="subcellular location">
    <subcellularLocation>
        <location evidence="4">Cytoplasm</location>
    </subcellularLocation>
</comment>
<evidence type="ECO:0000256" key="1">
    <source>
        <dbReference type="ARBA" id="ARBA00010945"/>
    </source>
</evidence>
<dbReference type="GeneID" id="76726809"/>
<reference evidence="7 9" key="2">
    <citation type="journal article" date="2019" name="BMC Evol. Biol.">
        <title>Comparative genomics of Mycobacterium mucogenicum and Mycobacterium neoaurum clade members emphasizing tRNA and non-coding RNA.</title>
        <authorList>
            <person name="Behra P.R.K."/>
            <person name="Pettersson B.M.F."/>
            <person name="Das S."/>
            <person name="Dasgupta S."/>
            <person name="Kirsebom L.A."/>
        </authorList>
    </citation>
    <scope>NUCLEOTIDE SEQUENCE [LARGE SCALE GENOMIC DNA]</scope>
    <source>
        <strain evidence="7 9">DSM 44124</strain>
    </source>
</reference>
<dbReference type="Proteomes" id="UP000309231">
    <property type="component" value="Chromosome"/>
</dbReference>
<dbReference type="Gene3D" id="3.30.70.270">
    <property type="match status" value="1"/>
</dbReference>
<dbReference type="Pfam" id="PF00817">
    <property type="entry name" value="IMS"/>
    <property type="match status" value="1"/>
</dbReference>
<protein>
    <recommendedName>
        <fullName evidence="4">DNA polymerase IV</fullName>
        <shortName evidence="4">Pol IV</shortName>
        <ecNumber evidence="4">2.7.7.7</ecNumber>
    </recommendedName>
</protein>
<feature type="region of interest" description="Disordered" evidence="5">
    <location>
        <begin position="340"/>
        <end position="371"/>
    </location>
</feature>
<comment type="catalytic activity">
    <reaction evidence="3 4">
        <text>DNA(n) + a 2'-deoxyribonucleoside 5'-triphosphate = DNA(n+1) + diphosphate</text>
        <dbReference type="Rhea" id="RHEA:22508"/>
        <dbReference type="Rhea" id="RHEA-COMP:17339"/>
        <dbReference type="Rhea" id="RHEA-COMP:17340"/>
        <dbReference type="ChEBI" id="CHEBI:33019"/>
        <dbReference type="ChEBI" id="CHEBI:61560"/>
        <dbReference type="ChEBI" id="CHEBI:173112"/>
        <dbReference type="EC" id="2.7.7.7"/>
    </reaction>
</comment>
<comment type="subunit">
    <text evidence="4">Monomer.</text>
</comment>
<evidence type="ECO:0000256" key="5">
    <source>
        <dbReference type="SAM" id="MobiDB-lite"/>
    </source>
</evidence>
<dbReference type="Gene3D" id="1.10.150.20">
    <property type="entry name" value="5' to 3' exonuclease, C-terminal subdomain"/>
    <property type="match status" value="1"/>
</dbReference>
<evidence type="ECO:0000256" key="4">
    <source>
        <dbReference type="HAMAP-Rule" id="MF_01113"/>
    </source>
</evidence>
<keyword evidence="4" id="KW-0479">Metal-binding</keyword>
<keyword evidence="4" id="KW-0235">DNA replication</keyword>
<dbReference type="InterPro" id="IPR043128">
    <property type="entry name" value="Rev_trsase/Diguanyl_cyclase"/>
</dbReference>
<reference evidence="7 9" key="3">
    <citation type="journal article" date="2019" name="Sci. Rep.">
        <title>Insight into the biology of Mycobacterium mucogenicum and Mycobacterium neoaurum clade members.</title>
        <authorList>
            <person name="Behra P.R.K."/>
            <person name="Pettersson B.M.F."/>
            <person name="Ramesh M."/>
            <person name="Dasgupta S."/>
            <person name="Kirsebom L.A."/>
        </authorList>
    </citation>
    <scope>NUCLEOTIDE SEQUENCE [LARGE SCALE GENOMIC DNA]</scope>
    <source>
        <strain evidence="7 9">DSM 44124</strain>
    </source>
</reference>
<dbReference type="PANTHER" id="PTHR11076:SF33">
    <property type="entry name" value="DNA POLYMERASE KAPPA"/>
    <property type="match status" value="1"/>
</dbReference>